<sequence>MHDELNMDGGNARSMVGEREKALFYLSNHADNICSVKFCSEDVLISTCDCGMVTLWDLNNLTSTGNYKVSNYSALYASLFDKDHFFVKTKEGSVKLWDIERNHCAVKLDANNYTYAKPYSVNGNIVTPVNHNGDIAIYDLRTQTNLPRNNTLCNDWDKGSSNRLVIRFNKIKKSVGKIKMISLNGKQKEIKSILNSELKLCSDVLDIYPVPFWGDSFILACYEPSLFLIYDFRMTNQLVSSFTIDVKENVLSYHINKNKCVVSTSNNSVYSLTLGQNEEVCLVKKAHCPKYNMTNLVIRSDSKVFISITDNCSINICDLHHMEVIDCIKTYKFNCFNFVDFHPFSGLFAVAEQNKVSIWANQASSFELPPSSGDHSEVVPLG</sequence>
<dbReference type="SUPFAM" id="SSF50978">
    <property type="entry name" value="WD40 repeat-like"/>
    <property type="match status" value="1"/>
</dbReference>
<organism evidence="1 2">
    <name type="scientific">Plasmodium coatneyi</name>
    <dbReference type="NCBI Taxonomy" id="208452"/>
    <lineage>
        <taxon>Eukaryota</taxon>
        <taxon>Sar</taxon>
        <taxon>Alveolata</taxon>
        <taxon>Apicomplexa</taxon>
        <taxon>Aconoidasida</taxon>
        <taxon>Haemosporida</taxon>
        <taxon>Plasmodiidae</taxon>
        <taxon>Plasmodium</taxon>
    </lineage>
</organism>
<dbReference type="SMART" id="SM00320">
    <property type="entry name" value="WD40"/>
    <property type="match status" value="3"/>
</dbReference>
<dbReference type="RefSeq" id="XP_019915722.1">
    <property type="nucleotide sequence ID" value="XM_020060040.1"/>
</dbReference>
<dbReference type="InterPro" id="IPR015943">
    <property type="entry name" value="WD40/YVTN_repeat-like_dom_sf"/>
</dbReference>
<proteinExistence type="predicted"/>
<name>A0A1B1E2B9_9APIC</name>
<reference evidence="2" key="1">
    <citation type="submission" date="2016-06" db="EMBL/GenBank/DDBJ databases">
        <title>First high quality genome sequence of Plasmodium coatneyi using continuous long reads from single molecule, real-time sequencing.</title>
        <authorList>
            <person name="Chien J.-T."/>
            <person name="Pakala S.B."/>
            <person name="Geraldo J.A."/>
            <person name="Lapp S.A."/>
            <person name="Barnwell J.W."/>
            <person name="Kissinger J.C."/>
            <person name="Galinski M.R."/>
            <person name="Humphrey J.C."/>
        </authorList>
    </citation>
    <scope>NUCLEOTIDE SEQUENCE [LARGE SCALE GENOMIC DNA]</scope>
    <source>
        <strain evidence="2">Hackeri</strain>
    </source>
</reference>
<dbReference type="InterPro" id="IPR036322">
    <property type="entry name" value="WD40_repeat_dom_sf"/>
</dbReference>
<evidence type="ECO:0000313" key="2">
    <source>
        <dbReference type="Proteomes" id="UP000092716"/>
    </source>
</evidence>
<dbReference type="AlphaFoldDB" id="A0A1B1E2B9"/>
<dbReference type="KEGG" id="pcot:PCOAH_00032450"/>
<evidence type="ECO:0000313" key="1">
    <source>
        <dbReference type="EMBL" id="ANQ09027.1"/>
    </source>
</evidence>
<dbReference type="InterPro" id="IPR001680">
    <property type="entry name" value="WD40_rpt"/>
</dbReference>
<dbReference type="EMBL" id="CP016249">
    <property type="protein sequence ID" value="ANQ09027.1"/>
    <property type="molecule type" value="Genomic_DNA"/>
</dbReference>
<dbReference type="GeneID" id="30909976"/>
<dbReference type="VEuPathDB" id="PlasmoDB:PCOAH_00032450"/>
<gene>
    <name evidence="1" type="ORF">PCOAH_00032450</name>
</gene>
<protein>
    <submittedName>
        <fullName evidence="1">Uncharacterized protein</fullName>
    </submittedName>
</protein>
<accession>A0A1B1E2B9</accession>
<dbReference type="Gene3D" id="2.130.10.10">
    <property type="entry name" value="YVTN repeat-like/Quinoprotein amine dehydrogenase"/>
    <property type="match status" value="2"/>
</dbReference>
<dbReference type="OrthoDB" id="383669at2759"/>
<dbReference type="Proteomes" id="UP000092716">
    <property type="component" value="Chromosome 11"/>
</dbReference>
<keyword evidence="2" id="KW-1185">Reference proteome</keyword>